<organism evidence="8 9">
    <name type="scientific">Acidilobus saccharovorans (strain DSM 16705 / JCM 18335 / VKM B-2471 / 345-15)</name>
    <dbReference type="NCBI Taxonomy" id="666510"/>
    <lineage>
        <taxon>Archaea</taxon>
        <taxon>Thermoproteota</taxon>
        <taxon>Thermoprotei</taxon>
        <taxon>Acidilobales</taxon>
        <taxon>Acidilobaceae</taxon>
        <taxon>Acidilobus</taxon>
    </lineage>
</organism>
<gene>
    <name evidence="5" type="primary">pfdA</name>
    <name evidence="8" type="ordered locus">ASAC_1112</name>
</gene>
<dbReference type="GO" id="GO:0016272">
    <property type="term" value="C:prefoldin complex"/>
    <property type="evidence" value="ECO:0007669"/>
    <property type="project" value="UniProtKB-UniRule"/>
</dbReference>
<dbReference type="FunCoup" id="D9Q2H9">
    <property type="interactions" value="2"/>
</dbReference>
<dbReference type="InterPro" id="IPR011599">
    <property type="entry name" value="PFD_alpha_archaea"/>
</dbReference>
<comment type="subcellular location">
    <subcellularLocation>
        <location evidence="5">Cytoplasm</location>
    </subcellularLocation>
</comment>
<feature type="coiled-coil region" evidence="7">
    <location>
        <begin position="100"/>
        <end position="137"/>
    </location>
</feature>
<accession>D9Q2H9</accession>
<evidence type="ECO:0000256" key="3">
    <source>
        <dbReference type="ARBA" id="ARBA00023186"/>
    </source>
</evidence>
<dbReference type="SUPFAM" id="SSF46579">
    <property type="entry name" value="Prefoldin"/>
    <property type="match status" value="1"/>
</dbReference>
<comment type="similarity">
    <text evidence="1">Belongs to the prefoldin subunit alpha family.</text>
</comment>
<keyword evidence="7" id="KW-0175">Coiled coil</keyword>
<reference evidence="8 9" key="1">
    <citation type="journal article" date="2010" name="Appl. Environ. Microbiol.">
        <title>The genome sequence of the crenarchaeon Acidilobus saccharovorans supports a new order, Acidilobales, and suggests an important ecological role in terrestrial acidic hot springs.</title>
        <authorList>
            <person name="Mardanov A.V."/>
            <person name="Svetlitchnyi V.A."/>
            <person name="Beletsky A.V."/>
            <person name="Prokofeva M.I."/>
            <person name="Bonch-Osmolovskaya E.A."/>
            <person name="Ravin N.V."/>
            <person name="Skryabin K.G."/>
        </authorList>
    </citation>
    <scope>NUCLEOTIDE SEQUENCE [LARGE SCALE GENOMIC DNA]</scope>
    <source>
        <strain evidence="9">DSM 16705 / JCM 18335 / VKM B-2471 / 345-15</strain>
    </source>
</reference>
<dbReference type="KEGG" id="asc:ASAC_1112"/>
<dbReference type="HOGENOM" id="CLU_1801580_0_0_2"/>
<dbReference type="InParanoid" id="D9Q2H9"/>
<evidence type="ECO:0000256" key="7">
    <source>
        <dbReference type="SAM" id="Coils"/>
    </source>
</evidence>
<dbReference type="EMBL" id="CP001742">
    <property type="protein sequence ID" value="ADL19517.1"/>
    <property type="molecule type" value="Genomic_DNA"/>
</dbReference>
<evidence type="ECO:0000256" key="2">
    <source>
        <dbReference type="ARBA" id="ARBA00011716"/>
    </source>
</evidence>
<dbReference type="GO" id="GO:0006457">
    <property type="term" value="P:protein folding"/>
    <property type="evidence" value="ECO:0007669"/>
    <property type="project" value="UniProtKB-UniRule"/>
</dbReference>
<evidence type="ECO:0000313" key="8">
    <source>
        <dbReference type="EMBL" id="ADL19517.1"/>
    </source>
</evidence>
<dbReference type="Gene3D" id="1.10.287.370">
    <property type="match status" value="1"/>
</dbReference>
<dbReference type="eggNOG" id="arCOG01341">
    <property type="taxonomic scope" value="Archaea"/>
</dbReference>
<dbReference type="HAMAP" id="MF_00308">
    <property type="entry name" value="PfdA"/>
    <property type="match status" value="1"/>
</dbReference>
<evidence type="ECO:0000256" key="4">
    <source>
        <dbReference type="ARBA" id="ARBA00025077"/>
    </source>
</evidence>
<comment type="function">
    <text evidence="4 5">Molecular chaperone capable of stabilizing a range of proteins. Seems to fulfill an ATP-independent, HSP70-like function in archaeal de novo protein folding.</text>
</comment>
<protein>
    <recommendedName>
        <fullName evidence="5 6">Prefoldin subunit alpha</fullName>
    </recommendedName>
    <alternativeName>
        <fullName evidence="5">GimC subunit alpha</fullName>
    </alternativeName>
</protein>
<dbReference type="Proteomes" id="UP000000346">
    <property type="component" value="Chromosome"/>
</dbReference>
<dbReference type="STRING" id="666510.ASAC_1112"/>
<keyword evidence="8" id="KW-0689">Ribosomal protein</keyword>
<keyword evidence="9" id="KW-1185">Reference proteome</keyword>
<dbReference type="InterPro" id="IPR009053">
    <property type="entry name" value="Prefoldin"/>
</dbReference>
<evidence type="ECO:0000313" key="9">
    <source>
        <dbReference type="Proteomes" id="UP000000346"/>
    </source>
</evidence>
<dbReference type="Pfam" id="PF02996">
    <property type="entry name" value="Prefoldin"/>
    <property type="match status" value="1"/>
</dbReference>
<dbReference type="GO" id="GO:0005737">
    <property type="term" value="C:cytoplasm"/>
    <property type="evidence" value="ECO:0007669"/>
    <property type="project" value="UniProtKB-SubCell"/>
</dbReference>
<proteinExistence type="inferred from homology"/>
<keyword evidence="5" id="KW-0963">Cytoplasm</keyword>
<comment type="subunit">
    <text evidence="2 5">Heterohexamer of two alpha and four beta subunits.</text>
</comment>
<evidence type="ECO:0000256" key="6">
    <source>
        <dbReference type="NCBIfam" id="TIGR00293"/>
    </source>
</evidence>
<dbReference type="AlphaFoldDB" id="D9Q2H9"/>
<sequence>MTLDDLVAQLDAIRAEVSNLRDLLTQLVAQRDSVTRTKEGLDAIARSPEGSPVLFPLSSGYEALVEATPSDRNKVIIHLGADIYAKLDVTEGLKVLSEREGELNKLINEVSQRLAQLESLEAQYESVIQQAVASAQQGRTRQG</sequence>
<dbReference type="NCBIfam" id="TIGR00293">
    <property type="entry name" value="prefoldin subunit alpha"/>
    <property type="match status" value="1"/>
</dbReference>
<evidence type="ECO:0000256" key="1">
    <source>
        <dbReference type="ARBA" id="ARBA00010048"/>
    </source>
</evidence>
<dbReference type="InterPro" id="IPR004127">
    <property type="entry name" value="Prefoldin_subunit_alpha"/>
</dbReference>
<dbReference type="GO" id="GO:0005840">
    <property type="term" value="C:ribosome"/>
    <property type="evidence" value="ECO:0007669"/>
    <property type="project" value="UniProtKB-KW"/>
</dbReference>
<comment type="similarity">
    <text evidence="5">Belongs to the prefoldin alpha subunit family.</text>
</comment>
<dbReference type="GO" id="GO:0051082">
    <property type="term" value="F:unfolded protein binding"/>
    <property type="evidence" value="ECO:0007669"/>
    <property type="project" value="UniProtKB-UniRule"/>
</dbReference>
<feature type="coiled-coil region" evidence="7">
    <location>
        <begin position="3"/>
        <end position="30"/>
    </location>
</feature>
<name>D9Q2H9_ACIS3</name>
<evidence type="ECO:0000256" key="5">
    <source>
        <dbReference type="HAMAP-Rule" id="MF_00308"/>
    </source>
</evidence>
<keyword evidence="8" id="KW-0687">Ribonucleoprotein</keyword>
<keyword evidence="3 5" id="KW-0143">Chaperone</keyword>
<dbReference type="CDD" id="cd00584">
    <property type="entry name" value="Prefoldin_alpha"/>
    <property type="match status" value="1"/>
</dbReference>